<gene>
    <name evidence="2" type="ORF">BTMF_LOCUS14311</name>
</gene>
<dbReference type="AlphaFoldDB" id="A0A0R3R8H5"/>
<accession>A0A0R3R8H5</accession>
<dbReference type="WBParaSite" id="BTMF_0001633101-mRNA-1">
    <property type="protein sequence ID" value="BTMF_0001633101-mRNA-1"/>
    <property type="gene ID" value="BTMF_0001633101"/>
</dbReference>
<reference evidence="4" key="1">
    <citation type="submission" date="2017-02" db="UniProtKB">
        <authorList>
            <consortium name="WormBaseParasite"/>
        </authorList>
    </citation>
    <scope>IDENTIFICATION</scope>
</reference>
<evidence type="ECO:0000256" key="1">
    <source>
        <dbReference type="SAM" id="MobiDB-lite"/>
    </source>
</evidence>
<dbReference type="Proteomes" id="UP000280834">
    <property type="component" value="Unassembled WGS sequence"/>
</dbReference>
<name>A0A0R3R8H5_9BILA</name>
<protein>
    <submittedName>
        <fullName evidence="2 4">Uncharacterized protein</fullName>
    </submittedName>
</protein>
<organism evidence="4">
    <name type="scientific">Brugia timori</name>
    <dbReference type="NCBI Taxonomy" id="42155"/>
    <lineage>
        <taxon>Eukaryota</taxon>
        <taxon>Metazoa</taxon>
        <taxon>Ecdysozoa</taxon>
        <taxon>Nematoda</taxon>
        <taxon>Chromadorea</taxon>
        <taxon>Rhabditida</taxon>
        <taxon>Spirurina</taxon>
        <taxon>Spiruromorpha</taxon>
        <taxon>Filarioidea</taxon>
        <taxon>Onchocercidae</taxon>
        <taxon>Brugia</taxon>
    </lineage>
</organism>
<evidence type="ECO:0000313" key="4">
    <source>
        <dbReference type="WBParaSite" id="BTMF_0001633101-mRNA-1"/>
    </source>
</evidence>
<dbReference type="EMBL" id="UZAG01021053">
    <property type="protein sequence ID" value="VDO48911.1"/>
    <property type="molecule type" value="Genomic_DNA"/>
</dbReference>
<dbReference type="STRING" id="42155.A0A0R3R8H5"/>
<evidence type="ECO:0000313" key="2">
    <source>
        <dbReference type="EMBL" id="VDO48911.1"/>
    </source>
</evidence>
<evidence type="ECO:0000313" key="3">
    <source>
        <dbReference type="Proteomes" id="UP000280834"/>
    </source>
</evidence>
<keyword evidence="3" id="KW-1185">Reference proteome</keyword>
<feature type="region of interest" description="Disordered" evidence="1">
    <location>
        <begin position="88"/>
        <end position="120"/>
    </location>
</feature>
<proteinExistence type="predicted"/>
<sequence length="120" mass="13589">MHLLKSQFHKFVCCWIYFFLSQHISLLMEFFQRSYFLHYLQSIPTTHNDGTSEFLLYSNYPTSVIHLPLNNNKPSSLMSINASSGNKMPCDELPSPNGSTVCSSGAGGGVPLKKRRKRTN</sequence>
<reference evidence="2 3" key="2">
    <citation type="submission" date="2018-11" db="EMBL/GenBank/DDBJ databases">
        <authorList>
            <consortium name="Pathogen Informatics"/>
        </authorList>
    </citation>
    <scope>NUCLEOTIDE SEQUENCE [LARGE SCALE GENOMIC DNA]</scope>
</reference>